<dbReference type="PANTHER" id="PTHR42756">
    <property type="entry name" value="TRANSCRIPTIONAL REGULATOR, MARR"/>
    <property type="match status" value="1"/>
</dbReference>
<dbReference type="SUPFAM" id="SSF46785">
    <property type="entry name" value="Winged helix' DNA-binding domain"/>
    <property type="match status" value="1"/>
</dbReference>
<dbReference type="InterPro" id="IPR036390">
    <property type="entry name" value="WH_DNA-bd_sf"/>
</dbReference>
<dbReference type="EMBL" id="FOHQ01000009">
    <property type="protein sequence ID" value="SET10766.1"/>
    <property type="molecule type" value="Genomic_DNA"/>
</dbReference>
<feature type="domain" description="HTH marR-type" evidence="4">
    <location>
        <begin position="1"/>
        <end position="143"/>
    </location>
</feature>
<dbReference type="PROSITE" id="PS50995">
    <property type="entry name" value="HTH_MARR_2"/>
    <property type="match status" value="1"/>
</dbReference>
<dbReference type="Proteomes" id="UP000243338">
    <property type="component" value="Unassembled WGS sequence"/>
</dbReference>
<dbReference type="AlphaFoldDB" id="A0A1I0BUV8"/>
<evidence type="ECO:0000259" key="4">
    <source>
        <dbReference type="PROSITE" id="PS50995"/>
    </source>
</evidence>
<evidence type="ECO:0000256" key="1">
    <source>
        <dbReference type="ARBA" id="ARBA00023015"/>
    </source>
</evidence>
<keyword evidence="6" id="KW-1185">Reference proteome</keyword>
<keyword evidence="3" id="KW-0804">Transcription</keyword>
<sequence length="150" mass="17464">MDKEIIKKIFEKHLEHDLFFDKKILNVADNSSQKSFNTIPNKTIRIIHQKKRINPSKIGKTLGIGKSTVTATIDSLENEGMVVRKTDPNDRRKQWISLTQKGEVYHEELIEKITENVAKVSEKHGMELKDLEDYYNHLSKMVEILGKYIK</sequence>
<organism evidence="5 6">
    <name type="scientific">Methanococcoides vulcani</name>
    <dbReference type="NCBI Taxonomy" id="1353158"/>
    <lineage>
        <taxon>Archaea</taxon>
        <taxon>Methanobacteriati</taxon>
        <taxon>Methanobacteriota</taxon>
        <taxon>Stenosarchaea group</taxon>
        <taxon>Methanomicrobia</taxon>
        <taxon>Methanosarcinales</taxon>
        <taxon>Methanosarcinaceae</taxon>
        <taxon>Methanococcoides</taxon>
    </lineage>
</organism>
<evidence type="ECO:0000313" key="5">
    <source>
        <dbReference type="EMBL" id="SET10766.1"/>
    </source>
</evidence>
<dbReference type="PANTHER" id="PTHR42756:SF1">
    <property type="entry name" value="TRANSCRIPTIONAL REPRESSOR OF EMRAB OPERON"/>
    <property type="match status" value="1"/>
</dbReference>
<accession>A0A1I0BUV8</accession>
<evidence type="ECO:0000256" key="2">
    <source>
        <dbReference type="ARBA" id="ARBA00023125"/>
    </source>
</evidence>
<name>A0A1I0BUV8_9EURY</name>
<proteinExistence type="predicted"/>
<protein>
    <submittedName>
        <fullName evidence="5">DNA-binding transcriptional regulator, MarR family</fullName>
    </submittedName>
</protein>
<dbReference type="STRING" id="1353158.SAMN04488587_2362"/>
<keyword evidence="1" id="KW-0805">Transcription regulation</keyword>
<dbReference type="OrthoDB" id="10712at2157"/>
<dbReference type="GO" id="GO:0003700">
    <property type="term" value="F:DNA-binding transcription factor activity"/>
    <property type="evidence" value="ECO:0007669"/>
    <property type="project" value="InterPro"/>
</dbReference>
<dbReference type="Pfam" id="PF01047">
    <property type="entry name" value="MarR"/>
    <property type="match status" value="1"/>
</dbReference>
<dbReference type="GO" id="GO:0003677">
    <property type="term" value="F:DNA binding"/>
    <property type="evidence" value="ECO:0007669"/>
    <property type="project" value="UniProtKB-KW"/>
</dbReference>
<dbReference type="Gene3D" id="1.10.10.10">
    <property type="entry name" value="Winged helix-like DNA-binding domain superfamily/Winged helix DNA-binding domain"/>
    <property type="match status" value="1"/>
</dbReference>
<keyword evidence="2 5" id="KW-0238">DNA-binding</keyword>
<dbReference type="InterPro" id="IPR000835">
    <property type="entry name" value="HTH_MarR-typ"/>
</dbReference>
<dbReference type="SMART" id="SM00347">
    <property type="entry name" value="HTH_MARR"/>
    <property type="match status" value="1"/>
</dbReference>
<dbReference type="PRINTS" id="PR00598">
    <property type="entry name" value="HTHMARR"/>
</dbReference>
<gene>
    <name evidence="5" type="ORF">SAMN04488587_2362</name>
</gene>
<dbReference type="RefSeq" id="WP_091690845.1">
    <property type="nucleotide sequence ID" value="NZ_CAAGSJ010000001.1"/>
</dbReference>
<dbReference type="InterPro" id="IPR036388">
    <property type="entry name" value="WH-like_DNA-bd_sf"/>
</dbReference>
<evidence type="ECO:0000256" key="3">
    <source>
        <dbReference type="ARBA" id="ARBA00023163"/>
    </source>
</evidence>
<reference evidence="6" key="1">
    <citation type="submission" date="2016-10" db="EMBL/GenBank/DDBJ databases">
        <authorList>
            <person name="Varghese N."/>
            <person name="Submissions S."/>
        </authorList>
    </citation>
    <scope>NUCLEOTIDE SEQUENCE [LARGE SCALE GENOMIC DNA]</scope>
    <source>
        <strain evidence="6">SLH 33</strain>
    </source>
</reference>
<evidence type="ECO:0000313" key="6">
    <source>
        <dbReference type="Proteomes" id="UP000243338"/>
    </source>
</evidence>